<dbReference type="AlphaFoldDB" id="A0A6H2A566"/>
<reference evidence="1" key="1">
    <citation type="submission" date="2020-03" db="EMBL/GenBank/DDBJ databases">
        <title>The deep terrestrial virosphere.</title>
        <authorList>
            <person name="Holmfeldt K."/>
            <person name="Nilsson E."/>
            <person name="Simone D."/>
            <person name="Lopez-Fernandez M."/>
            <person name="Wu X."/>
            <person name="de Brujin I."/>
            <person name="Lundin D."/>
            <person name="Andersson A."/>
            <person name="Bertilsson S."/>
            <person name="Dopson M."/>
        </authorList>
    </citation>
    <scope>NUCLEOTIDE SEQUENCE</scope>
    <source>
        <strain evidence="1">TM448A05280</strain>
    </source>
</reference>
<gene>
    <name evidence="1" type="ORF">TM448A05280_0010</name>
</gene>
<protein>
    <submittedName>
        <fullName evidence="1">Uncharacterized protein</fullName>
    </submittedName>
</protein>
<dbReference type="EMBL" id="MT144518">
    <property type="protein sequence ID" value="QJA54570.1"/>
    <property type="molecule type" value="Genomic_DNA"/>
</dbReference>
<organism evidence="1">
    <name type="scientific">viral metagenome</name>
    <dbReference type="NCBI Taxonomy" id="1070528"/>
    <lineage>
        <taxon>unclassified sequences</taxon>
        <taxon>metagenomes</taxon>
        <taxon>organismal metagenomes</taxon>
    </lineage>
</organism>
<name>A0A6H2A566_9ZZZZ</name>
<proteinExistence type="predicted"/>
<accession>A0A6H2A566</accession>
<evidence type="ECO:0000313" key="1">
    <source>
        <dbReference type="EMBL" id="QJA54570.1"/>
    </source>
</evidence>
<sequence length="39" mass="4191">MTTADRAQACAALVAELVAIGVPEDVVEKEVDAFWREGE</sequence>